<evidence type="ECO:0000313" key="2">
    <source>
        <dbReference type="Proteomes" id="UP000244867"/>
    </source>
</evidence>
<gene>
    <name evidence="1" type="ORF">C7S10_12060</name>
</gene>
<evidence type="ECO:0008006" key="3">
    <source>
        <dbReference type="Google" id="ProtNLM"/>
    </source>
</evidence>
<keyword evidence="2" id="KW-1185">Reference proteome</keyword>
<dbReference type="InterPro" id="IPR012349">
    <property type="entry name" value="Split_barrel_FMN-bd"/>
</dbReference>
<protein>
    <recommendedName>
        <fullName evidence="3">Flavin reductase like domain-containing protein</fullName>
    </recommendedName>
</protein>
<dbReference type="AlphaFoldDB" id="A0A2R7YXI1"/>
<comment type="caution">
    <text evidence="1">The sequence shown here is derived from an EMBL/GenBank/DDBJ whole genome shotgun (WGS) entry which is preliminary data.</text>
</comment>
<reference evidence="1 2" key="1">
    <citation type="submission" date="2018-03" db="EMBL/GenBank/DDBJ databases">
        <authorList>
            <person name="Keele B.F."/>
        </authorList>
    </citation>
    <scope>NUCLEOTIDE SEQUENCE [LARGE SCALE GENOMIC DNA]</scope>
    <source>
        <strain evidence="1 2">IB-3</strain>
    </source>
</reference>
<dbReference type="OrthoDB" id="9792858at2"/>
<dbReference type="RefSeq" id="WP_108344666.1">
    <property type="nucleotide sequence ID" value="NZ_PYXZ01000004.1"/>
</dbReference>
<accession>A0A2R7YXI1</accession>
<sequence length="75" mass="7918">MAMNENTPATPPEIDPRRFREVLGHYPTGVCIVTAIAPTGEPTTEPRGVVGFEVILGAYTSLLSMAATESVSLVS</sequence>
<dbReference type="Proteomes" id="UP000244867">
    <property type="component" value="Unassembled WGS sequence"/>
</dbReference>
<organism evidence="1 2">
    <name type="scientific">Nocardioides currus</name>
    <dbReference type="NCBI Taxonomy" id="2133958"/>
    <lineage>
        <taxon>Bacteria</taxon>
        <taxon>Bacillati</taxon>
        <taxon>Actinomycetota</taxon>
        <taxon>Actinomycetes</taxon>
        <taxon>Propionibacteriales</taxon>
        <taxon>Nocardioidaceae</taxon>
        <taxon>Nocardioides</taxon>
    </lineage>
</organism>
<dbReference type="EMBL" id="PYXZ01000004">
    <property type="protein sequence ID" value="PUA81098.1"/>
    <property type="molecule type" value="Genomic_DNA"/>
</dbReference>
<dbReference type="Gene3D" id="2.30.110.10">
    <property type="entry name" value="Electron Transport, Fmn-binding Protein, Chain A"/>
    <property type="match status" value="1"/>
</dbReference>
<proteinExistence type="predicted"/>
<evidence type="ECO:0000313" key="1">
    <source>
        <dbReference type="EMBL" id="PUA81098.1"/>
    </source>
</evidence>
<name>A0A2R7YXI1_9ACTN</name>